<dbReference type="PANTHER" id="PTHR33204">
    <property type="entry name" value="TRANSCRIPTIONAL REGULATOR, MARR FAMILY"/>
    <property type="match status" value="1"/>
</dbReference>
<reference evidence="5 6" key="1">
    <citation type="submission" date="2019-11" db="EMBL/GenBank/DDBJ databases">
        <title>Maribacter lutea sp. nov., a marine bacterium isolated from intertidal sand.</title>
        <authorList>
            <person name="Liu A."/>
        </authorList>
    </citation>
    <scope>NUCLEOTIDE SEQUENCE [LARGE SCALE GENOMIC DNA]</scope>
    <source>
        <strain evidence="5 6">RZ05</strain>
    </source>
</reference>
<gene>
    <name evidence="5" type="ORF">GJ691_15930</name>
</gene>
<accession>A0A6I2MP71</accession>
<dbReference type="PANTHER" id="PTHR33204:SF29">
    <property type="entry name" value="TRANSCRIPTIONAL REGULATOR"/>
    <property type="match status" value="1"/>
</dbReference>
<comment type="caution">
    <text evidence="5">The sequence shown here is derived from an EMBL/GenBank/DDBJ whole genome shotgun (WGS) entry which is preliminary data.</text>
</comment>
<dbReference type="InterPro" id="IPR036388">
    <property type="entry name" value="WH-like_DNA-bd_sf"/>
</dbReference>
<keyword evidence="6" id="KW-1185">Reference proteome</keyword>
<dbReference type="Proteomes" id="UP000443153">
    <property type="component" value="Unassembled WGS sequence"/>
</dbReference>
<dbReference type="RefSeq" id="WP_154368685.1">
    <property type="nucleotide sequence ID" value="NZ_CANMYZ010000009.1"/>
</dbReference>
<evidence type="ECO:0000256" key="1">
    <source>
        <dbReference type="ARBA" id="ARBA00023015"/>
    </source>
</evidence>
<name>A0A6I2MP71_9FLAO</name>
<evidence type="ECO:0000256" key="3">
    <source>
        <dbReference type="ARBA" id="ARBA00023163"/>
    </source>
</evidence>
<dbReference type="Gene3D" id="1.10.10.10">
    <property type="entry name" value="Winged helix-like DNA-binding domain superfamily/Winged helix DNA-binding domain"/>
    <property type="match status" value="1"/>
</dbReference>
<evidence type="ECO:0000313" key="5">
    <source>
        <dbReference type="EMBL" id="MRX65643.1"/>
    </source>
</evidence>
<dbReference type="Pfam" id="PF01638">
    <property type="entry name" value="HxlR"/>
    <property type="match status" value="1"/>
</dbReference>
<dbReference type="EMBL" id="WKJH01000026">
    <property type="protein sequence ID" value="MRX65643.1"/>
    <property type="molecule type" value="Genomic_DNA"/>
</dbReference>
<sequence>MDKNNCCPLNYTMGLIGTKWKPLVLFHLLEGPLRSGILQKKVPGISNKMFTQTLRELEKDGLIYRKVFPVVPPKVEYGLSERGKTLEDILRSLDQWGVSDSQKS</sequence>
<dbReference type="InterPro" id="IPR036390">
    <property type="entry name" value="WH_DNA-bd_sf"/>
</dbReference>
<dbReference type="PROSITE" id="PS51118">
    <property type="entry name" value="HTH_HXLR"/>
    <property type="match status" value="1"/>
</dbReference>
<keyword evidence="3" id="KW-0804">Transcription</keyword>
<protein>
    <submittedName>
        <fullName evidence="5">Transcriptional regulator</fullName>
    </submittedName>
</protein>
<dbReference type="GO" id="GO:0003677">
    <property type="term" value="F:DNA binding"/>
    <property type="evidence" value="ECO:0007669"/>
    <property type="project" value="UniProtKB-KW"/>
</dbReference>
<evidence type="ECO:0000313" key="6">
    <source>
        <dbReference type="Proteomes" id="UP000443153"/>
    </source>
</evidence>
<feature type="domain" description="HTH hxlR-type" evidence="4">
    <location>
        <begin position="7"/>
        <end position="104"/>
    </location>
</feature>
<keyword evidence="1" id="KW-0805">Transcription regulation</keyword>
<organism evidence="5 6">
    <name type="scientific">Maribacter luteus</name>
    <dbReference type="NCBI Taxonomy" id="2594478"/>
    <lineage>
        <taxon>Bacteria</taxon>
        <taxon>Pseudomonadati</taxon>
        <taxon>Bacteroidota</taxon>
        <taxon>Flavobacteriia</taxon>
        <taxon>Flavobacteriales</taxon>
        <taxon>Flavobacteriaceae</taxon>
        <taxon>Maribacter</taxon>
    </lineage>
</organism>
<proteinExistence type="predicted"/>
<dbReference type="AlphaFoldDB" id="A0A6I2MP71"/>
<dbReference type="OrthoDB" id="9797599at2"/>
<dbReference type="InterPro" id="IPR002577">
    <property type="entry name" value="HTH_HxlR"/>
</dbReference>
<evidence type="ECO:0000259" key="4">
    <source>
        <dbReference type="PROSITE" id="PS51118"/>
    </source>
</evidence>
<evidence type="ECO:0000256" key="2">
    <source>
        <dbReference type="ARBA" id="ARBA00023125"/>
    </source>
</evidence>
<keyword evidence="2" id="KW-0238">DNA-binding</keyword>
<dbReference type="SUPFAM" id="SSF46785">
    <property type="entry name" value="Winged helix' DNA-binding domain"/>
    <property type="match status" value="1"/>
</dbReference>